<keyword evidence="1" id="KW-1133">Transmembrane helix</keyword>
<keyword evidence="2" id="KW-0808">Transferase</keyword>
<evidence type="ECO:0000256" key="1">
    <source>
        <dbReference type="SAM" id="Phobius"/>
    </source>
</evidence>
<reference evidence="2 3" key="1">
    <citation type="submission" date="2014-03" db="EMBL/GenBank/DDBJ databases">
        <title>Genomics of Bifidobacteria.</title>
        <authorList>
            <person name="Ventura M."/>
            <person name="Milani C."/>
            <person name="Lugli G.A."/>
        </authorList>
    </citation>
    <scope>NUCLEOTIDE SEQUENCE [LARGE SCALE GENOMIC DNA]</scope>
    <source>
        <strain evidence="2 3">DSM 23969</strain>
    </source>
</reference>
<feature type="transmembrane region" description="Helical" evidence="1">
    <location>
        <begin position="53"/>
        <end position="76"/>
    </location>
</feature>
<evidence type="ECO:0000313" key="3">
    <source>
        <dbReference type="Proteomes" id="UP000029108"/>
    </source>
</evidence>
<dbReference type="RefSeq" id="WP_033494797.1">
    <property type="nucleotide sequence ID" value="NZ_JDUU01000020.1"/>
</dbReference>
<sequence length="188" mass="19418">MAGWLDVSRETEDGLPTMLVQAVVIAVAMCVCELVSAPIYVTMSGNAFNILPWFLVASLFAVAFTCTVGFILLWVVESLTARHSLPKILPFVYALAGLIGFAAWGYAVYPAVIDSIIVPVGGTALAASAKLGIGVNCAAAGFVSFFFGSILVPRLADRRATVIAAGVAALAIAVLGGVVFAMTMSALS</sequence>
<dbReference type="STRING" id="1437608.GCA_000771645_01015"/>
<protein>
    <submittedName>
        <fullName evidence="2">4-hydroxybenzoate polyprenyltransferase</fullName>
    </submittedName>
</protein>
<dbReference type="eggNOG" id="ENOG5031HZA">
    <property type="taxonomic scope" value="Bacteria"/>
</dbReference>
<keyword evidence="3" id="KW-1185">Reference proteome</keyword>
<dbReference type="Proteomes" id="UP000029108">
    <property type="component" value="Unassembled WGS sequence"/>
</dbReference>
<dbReference type="GO" id="GO:0016740">
    <property type="term" value="F:transferase activity"/>
    <property type="evidence" value="ECO:0007669"/>
    <property type="project" value="UniProtKB-KW"/>
</dbReference>
<keyword evidence="1" id="KW-0472">Membrane</keyword>
<dbReference type="EMBL" id="JGYN01000017">
    <property type="protein sequence ID" value="KFI50212.1"/>
    <property type="molecule type" value="Genomic_DNA"/>
</dbReference>
<comment type="caution">
    <text evidence="2">The sequence shown here is derived from an EMBL/GenBank/DDBJ whole genome shotgun (WGS) entry which is preliminary data.</text>
</comment>
<feature type="transmembrane region" description="Helical" evidence="1">
    <location>
        <begin position="18"/>
        <end position="41"/>
    </location>
</feature>
<feature type="transmembrane region" description="Helical" evidence="1">
    <location>
        <begin position="129"/>
        <end position="151"/>
    </location>
</feature>
<dbReference type="OrthoDB" id="3239139at2"/>
<name>A0A086ZUL2_9BIFI</name>
<keyword evidence="1" id="KW-0812">Transmembrane</keyword>
<accession>A0A086ZUL2</accession>
<organism evidence="2 3">
    <name type="scientific">Bifidobacterium biavatii DSM 23969</name>
    <dbReference type="NCBI Taxonomy" id="1437608"/>
    <lineage>
        <taxon>Bacteria</taxon>
        <taxon>Bacillati</taxon>
        <taxon>Actinomycetota</taxon>
        <taxon>Actinomycetes</taxon>
        <taxon>Bifidobacteriales</taxon>
        <taxon>Bifidobacteriaceae</taxon>
        <taxon>Bifidobacterium</taxon>
    </lineage>
</organism>
<dbReference type="AlphaFoldDB" id="A0A086ZUL2"/>
<feature type="transmembrane region" description="Helical" evidence="1">
    <location>
        <begin position="88"/>
        <end position="109"/>
    </location>
</feature>
<evidence type="ECO:0000313" key="2">
    <source>
        <dbReference type="EMBL" id="KFI50212.1"/>
    </source>
</evidence>
<gene>
    <name evidence="2" type="ORF">BBIA_1695</name>
</gene>
<feature type="transmembrane region" description="Helical" evidence="1">
    <location>
        <begin position="163"/>
        <end position="187"/>
    </location>
</feature>
<proteinExistence type="predicted"/>